<evidence type="ECO:0000256" key="1">
    <source>
        <dbReference type="ARBA" id="ARBA00005582"/>
    </source>
</evidence>
<keyword evidence="6" id="KW-1185">Reference proteome</keyword>
<dbReference type="PRINTS" id="PR00502">
    <property type="entry name" value="NUDIXFAMILY"/>
</dbReference>
<dbReference type="RefSeq" id="WP_352016560.1">
    <property type="nucleotide sequence ID" value="NZ_JBHSBC010000049.1"/>
</dbReference>
<keyword evidence="2 3" id="KW-0378">Hydrolase</keyword>
<evidence type="ECO:0000313" key="6">
    <source>
        <dbReference type="Proteomes" id="UP001595698"/>
    </source>
</evidence>
<protein>
    <submittedName>
        <fullName evidence="5">NUDIX hydrolase</fullName>
    </submittedName>
</protein>
<dbReference type="InterPro" id="IPR020476">
    <property type="entry name" value="Nudix_hydrolase"/>
</dbReference>
<evidence type="ECO:0000259" key="4">
    <source>
        <dbReference type="PROSITE" id="PS51462"/>
    </source>
</evidence>
<comment type="similarity">
    <text evidence="1 3">Belongs to the Nudix hydrolase family.</text>
</comment>
<name>A0ABV8FBD4_9ACTN</name>
<dbReference type="GO" id="GO:0016787">
    <property type="term" value="F:hydrolase activity"/>
    <property type="evidence" value="ECO:0007669"/>
    <property type="project" value="UniProtKB-KW"/>
</dbReference>
<dbReference type="SUPFAM" id="SSF55811">
    <property type="entry name" value="Nudix"/>
    <property type="match status" value="1"/>
</dbReference>
<evidence type="ECO:0000256" key="3">
    <source>
        <dbReference type="RuleBase" id="RU003476"/>
    </source>
</evidence>
<comment type="caution">
    <text evidence="5">The sequence shown here is derived from an EMBL/GenBank/DDBJ whole genome shotgun (WGS) entry which is preliminary data.</text>
</comment>
<gene>
    <name evidence="5" type="ORF">ACFOYY_38100</name>
</gene>
<dbReference type="InterPro" id="IPR015797">
    <property type="entry name" value="NUDIX_hydrolase-like_dom_sf"/>
</dbReference>
<dbReference type="Gene3D" id="3.90.79.10">
    <property type="entry name" value="Nucleoside Triphosphate Pyrophosphohydrolase"/>
    <property type="match status" value="1"/>
</dbReference>
<dbReference type="Proteomes" id="UP001595698">
    <property type="component" value="Unassembled WGS sequence"/>
</dbReference>
<dbReference type="EMBL" id="JBHSBC010000049">
    <property type="protein sequence ID" value="MFC3985993.1"/>
    <property type="molecule type" value="Genomic_DNA"/>
</dbReference>
<dbReference type="PROSITE" id="PS00893">
    <property type="entry name" value="NUDIX_BOX"/>
    <property type="match status" value="1"/>
</dbReference>
<dbReference type="CDD" id="cd04673">
    <property type="entry name" value="NUDIX_ADPRase"/>
    <property type="match status" value="1"/>
</dbReference>
<sequence>MGAIIRDAEDRLLLVRRGRPPGKGLWSIPGGRVEPGESDAEALARELREETGLTVRAVGLAGTVDRPGPGGVVYEIHDYLAEASGGTLRAGDDAEDVGWFTEDDLARLPLSPGLLDDLIGWKIIERPSGSSATG</sequence>
<evidence type="ECO:0000313" key="5">
    <source>
        <dbReference type="EMBL" id="MFC3985993.1"/>
    </source>
</evidence>
<dbReference type="PROSITE" id="PS51462">
    <property type="entry name" value="NUDIX"/>
    <property type="match status" value="1"/>
</dbReference>
<dbReference type="Pfam" id="PF00293">
    <property type="entry name" value="NUDIX"/>
    <property type="match status" value="1"/>
</dbReference>
<feature type="domain" description="Nudix hydrolase" evidence="4">
    <location>
        <begin position="1"/>
        <end position="123"/>
    </location>
</feature>
<dbReference type="InterPro" id="IPR020084">
    <property type="entry name" value="NUDIX_hydrolase_CS"/>
</dbReference>
<dbReference type="PANTHER" id="PTHR43736">
    <property type="entry name" value="ADP-RIBOSE PYROPHOSPHATASE"/>
    <property type="match status" value="1"/>
</dbReference>
<evidence type="ECO:0000256" key="2">
    <source>
        <dbReference type="ARBA" id="ARBA00022801"/>
    </source>
</evidence>
<organism evidence="5 6">
    <name type="scientific">Streptosporangium jomthongense</name>
    <dbReference type="NCBI Taxonomy" id="1193683"/>
    <lineage>
        <taxon>Bacteria</taxon>
        <taxon>Bacillati</taxon>
        <taxon>Actinomycetota</taxon>
        <taxon>Actinomycetes</taxon>
        <taxon>Streptosporangiales</taxon>
        <taxon>Streptosporangiaceae</taxon>
        <taxon>Streptosporangium</taxon>
    </lineage>
</organism>
<dbReference type="InterPro" id="IPR000086">
    <property type="entry name" value="NUDIX_hydrolase_dom"/>
</dbReference>
<dbReference type="PANTHER" id="PTHR43736:SF1">
    <property type="entry name" value="DIHYDRONEOPTERIN TRIPHOSPHATE DIPHOSPHATASE"/>
    <property type="match status" value="1"/>
</dbReference>
<proteinExistence type="inferred from homology"/>
<reference evidence="6" key="1">
    <citation type="journal article" date="2019" name="Int. J. Syst. Evol. Microbiol.">
        <title>The Global Catalogue of Microorganisms (GCM) 10K type strain sequencing project: providing services to taxonomists for standard genome sequencing and annotation.</title>
        <authorList>
            <consortium name="The Broad Institute Genomics Platform"/>
            <consortium name="The Broad Institute Genome Sequencing Center for Infectious Disease"/>
            <person name="Wu L."/>
            <person name="Ma J."/>
        </authorList>
    </citation>
    <scope>NUCLEOTIDE SEQUENCE [LARGE SCALE GENOMIC DNA]</scope>
    <source>
        <strain evidence="6">TBRC 7912</strain>
    </source>
</reference>
<accession>A0ABV8FBD4</accession>